<dbReference type="Pfam" id="PF03466">
    <property type="entry name" value="LysR_substrate"/>
    <property type="match status" value="1"/>
</dbReference>
<evidence type="ECO:0000256" key="1">
    <source>
        <dbReference type="ARBA" id="ARBA00009437"/>
    </source>
</evidence>
<dbReference type="RefSeq" id="WP_070175742.1">
    <property type="nucleotide sequence ID" value="NZ_BMJR01000001.1"/>
</dbReference>
<evidence type="ECO:0000256" key="3">
    <source>
        <dbReference type="ARBA" id="ARBA00023125"/>
    </source>
</evidence>
<proteinExistence type="inferred from homology"/>
<dbReference type="Proteomes" id="UP000176037">
    <property type="component" value="Unassembled WGS sequence"/>
</dbReference>
<dbReference type="SUPFAM" id="SSF53850">
    <property type="entry name" value="Periplasmic binding protein-like II"/>
    <property type="match status" value="1"/>
</dbReference>
<dbReference type="Pfam" id="PF00126">
    <property type="entry name" value="HTH_1"/>
    <property type="match status" value="1"/>
</dbReference>
<comment type="similarity">
    <text evidence="1">Belongs to the LysR transcriptional regulatory family.</text>
</comment>
<evidence type="ECO:0000259" key="5">
    <source>
        <dbReference type="PROSITE" id="PS50931"/>
    </source>
</evidence>
<dbReference type="SUPFAM" id="SSF46785">
    <property type="entry name" value="Winged helix' DNA-binding domain"/>
    <property type="match status" value="1"/>
</dbReference>
<comment type="caution">
    <text evidence="6">The sequence shown here is derived from an EMBL/GenBank/DDBJ whole genome shotgun (WGS) entry which is preliminary data.</text>
</comment>
<dbReference type="InterPro" id="IPR036390">
    <property type="entry name" value="WH_DNA-bd_sf"/>
</dbReference>
<dbReference type="FunFam" id="1.10.10.10:FF:000001">
    <property type="entry name" value="LysR family transcriptional regulator"/>
    <property type="match status" value="1"/>
</dbReference>
<dbReference type="GO" id="GO:0003700">
    <property type="term" value="F:DNA-binding transcription factor activity"/>
    <property type="evidence" value="ECO:0007669"/>
    <property type="project" value="InterPro"/>
</dbReference>
<keyword evidence="4" id="KW-0804">Transcription</keyword>
<dbReference type="EMBL" id="MJIC01000010">
    <property type="protein sequence ID" value="OFI34824.1"/>
    <property type="molecule type" value="Genomic_DNA"/>
</dbReference>
<dbReference type="GO" id="GO:0006351">
    <property type="term" value="P:DNA-templated transcription"/>
    <property type="evidence" value="ECO:0007669"/>
    <property type="project" value="TreeGrafter"/>
</dbReference>
<dbReference type="InterPro" id="IPR036388">
    <property type="entry name" value="WH-like_DNA-bd_sf"/>
</dbReference>
<reference evidence="6 7" key="1">
    <citation type="submission" date="2016-09" db="EMBL/GenBank/DDBJ databases">
        <title>Alteromonas lipolytica, a new species isolated from sea water.</title>
        <authorList>
            <person name="Wu Y.-H."/>
            <person name="Cheng H."/>
            <person name="Xu X.-W."/>
        </authorList>
    </citation>
    <scope>NUCLEOTIDE SEQUENCE [LARGE SCALE GENOMIC DNA]</scope>
    <source>
        <strain evidence="6 7">JW12</strain>
    </source>
</reference>
<keyword evidence="3" id="KW-0238">DNA-binding</keyword>
<dbReference type="PANTHER" id="PTHR30537">
    <property type="entry name" value="HTH-TYPE TRANSCRIPTIONAL REGULATOR"/>
    <property type="match status" value="1"/>
</dbReference>
<dbReference type="Gene3D" id="3.40.190.290">
    <property type="match status" value="1"/>
</dbReference>
<gene>
    <name evidence="6" type="ORF">BFC17_14715</name>
</gene>
<dbReference type="PROSITE" id="PS50931">
    <property type="entry name" value="HTH_LYSR"/>
    <property type="match status" value="1"/>
</dbReference>
<dbReference type="InterPro" id="IPR058163">
    <property type="entry name" value="LysR-type_TF_proteobact-type"/>
</dbReference>
<evidence type="ECO:0000256" key="4">
    <source>
        <dbReference type="ARBA" id="ARBA00023163"/>
    </source>
</evidence>
<dbReference type="STRING" id="1856405.BFC17_14715"/>
<accession>A0A1E8FFX8</accession>
<dbReference type="Gene3D" id="1.10.10.10">
    <property type="entry name" value="Winged helix-like DNA-binding domain superfamily/Winged helix DNA-binding domain"/>
    <property type="match status" value="1"/>
</dbReference>
<dbReference type="PANTHER" id="PTHR30537:SF5">
    <property type="entry name" value="HTH-TYPE TRANSCRIPTIONAL ACTIVATOR TTDR-RELATED"/>
    <property type="match status" value="1"/>
</dbReference>
<feature type="domain" description="HTH lysR-type" evidence="5">
    <location>
        <begin position="1"/>
        <end position="59"/>
    </location>
</feature>
<dbReference type="InterPro" id="IPR000847">
    <property type="entry name" value="LysR_HTH_N"/>
</dbReference>
<evidence type="ECO:0000313" key="7">
    <source>
        <dbReference type="Proteomes" id="UP000176037"/>
    </source>
</evidence>
<dbReference type="InterPro" id="IPR005119">
    <property type="entry name" value="LysR_subst-bd"/>
</dbReference>
<sequence>MDKLKAMRVFVEIADQGSLTAAANRLETSLTSVVRTLAGLEEHLKVRLFNRNTRQIAITDEGREYYLRCRTILAEVNDAESMLIDRQAEPLGKVTVTAPVTFGKRHVVPKINAYLNQYQKMQVELVLLDRPVDMLSEGIDIAVRIGRIGNHNLVARQLGTMRHVLCASPQFMASQAAVTHPQDIAQQPCIHLSVLDNPDDWHFQQGVKLMSVAMRSRLITNQVDAALDACISGVGYCRFLHYQVSEAVKRGELQIVLPDYEPHPLPVHLLYAPVKLQTKRLRSMTDWLTWSLQQDLTAIAKGEQNA</sequence>
<keyword evidence="2" id="KW-0805">Transcription regulation</keyword>
<dbReference type="OrthoDB" id="9786526at2"/>
<keyword evidence="7" id="KW-1185">Reference proteome</keyword>
<evidence type="ECO:0000256" key="2">
    <source>
        <dbReference type="ARBA" id="ARBA00023015"/>
    </source>
</evidence>
<dbReference type="CDD" id="cd08471">
    <property type="entry name" value="PBP2_CrgA_like_2"/>
    <property type="match status" value="1"/>
</dbReference>
<dbReference type="AlphaFoldDB" id="A0A1E8FFX8"/>
<name>A0A1E8FFX8_9ALTE</name>
<organism evidence="6 7">
    <name type="scientific">Alteromonas lipolytica</name>
    <dbReference type="NCBI Taxonomy" id="1856405"/>
    <lineage>
        <taxon>Bacteria</taxon>
        <taxon>Pseudomonadati</taxon>
        <taxon>Pseudomonadota</taxon>
        <taxon>Gammaproteobacteria</taxon>
        <taxon>Alteromonadales</taxon>
        <taxon>Alteromonadaceae</taxon>
        <taxon>Alteromonas/Salinimonas group</taxon>
        <taxon>Alteromonas</taxon>
    </lineage>
</organism>
<evidence type="ECO:0000313" key="6">
    <source>
        <dbReference type="EMBL" id="OFI34824.1"/>
    </source>
</evidence>
<protein>
    <recommendedName>
        <fullName evidence="5">HTH lysR-type domain-containing protein</fullName>
    </recommendedName>
</protein>
<dbReference type="GO" id="GO:0043565">
    <property type="term" value="F:sequence-specific DNA binding"/>
    <property type="evidence" value="ECO:0007669"/>
    <property type="project" value="TreeGrafter"/>
</dbReference>